<dbReference type="AlphaFoldDB" id="A0A3M7PSC9"/>
<protein>
    <submittedName>
        <fullName evidence="1">Uncharacterized protein</fullName>
    </submittedName>
</protein>
<keyword evidence="2" id="KW-1185">Reference proteome</keyword>
<dbReference type="Proteomes" id="UP000276133">
    <property type="component" value="Unassembled WGS sequence"/>
</dbReference>
<gene>
    <name evidence="1" type="ORF">BpHYR1_044605</name>
</gene>
<organism evidence="1 2">
    <name type="scientific">Brachionus plicatilis</name>
    <name type="common">Marine rotifer</name>
    <name type="synonym">Brachionus muelleri</name>
    <dbReference type="NCBI Taxonomy" id="10195"/>
    <lineage>
        <taxon>Eukaryota</taxon>
        <taxon>Metazoa</taxon>
        <taxon>Spiralia</taxon>
        <taxon>Gnathifera</taxon>
        <taxon>Rotifera</taxon>
        <taxon>Eurotatoria</taxon>
        <taxon>Monogononta</taxon>
        <taxon>Pseudotrocha</taxon>
        <taxon>Ploima</taxon>
        <taxon>Brachionidae</taxon>
        <taxon>Brachionus</taxon>
    </lineage>
</organism>
<reference evidence="1 2" key="1">
    <citation type="journal article" date="2018" name="Sci. Rep.">
        <title>Genomic signatures of local adaptation to the degree of environmental predictability in rotifers.</title>
        <authorList>
            <person name="Franch-Gras L."/>
            <person name="Hahn C."/>
            <person name="Garcia-Roger E.M."/>
            <person name="Carmona M.J."/>
            <person name="Serra M."/>
            <person name="Gomez A."/>
        </authorList>
    </citation>
    <scope>NUCLEOTIDE SEQUENCE [LARGE SCALE GENOMIC DNA]</scope>
    <source>
        <strain evidence="1">HYR1</strain>
    </source>
</reference>
<evidence type="ECO:0000313" key="1">
    <source>
        <dbReference type="EMBL" id="RNA01940.1"/>
    </source>
</evidence>
<dbReference type="EMBL" id="REGN01009109">
    <property type="protein sequence ID" value="RNA01940.1"/>
    <property type="molecule type" value="Genomic_DNA"/>
</dbReference>
<sequence>MKLQLKAVHFSLTGLLDKKSLLKDLAKFPIVKINIDLNGSAAGSIFCFHHKEFYLSDSTIKKSPILHSFFC</sequence>
<proteinExistence type="predicted"/>
<name>A0A3M7PSC9_BRAPC</name>
<evidence type="ECO:0000313" key="2">
    <source>
        <dbReference type="Proteomes" id="UP000276133"/>
    </source>
</evidence>
<accession>A0A3M7PSC9</accession>
<comment type="caution">
    <text evidence="1">The sequence shown here is derived from an EMBL/GenBank/DDBJ whole genome shotgun (WGS) entry which is preliminary data.</text>
</comment>